<protein>
    <submittedName>
        <fullName evidence="2">Uncharacterized protein</fullName>
    </submittedName>
</protein>
<evidence type="ECO:0000313" key="2">
    <source>
        <dbReference type="EMBL" id="GGL58655.1"/>
    </source>
</evidence>
<evidence type="ECO:0000256" key="1">
    <source>
        <dbReference type="SAM" id="MobiDB-lite"/>
    </source>
</evidence>
<comment type="caution">
    <text evidence="2">The sequence shown here is derived from an EMBL/GenBank/DDBJ whole genome shotgun (WGS) entry which is preliminary data.</text>
</comment>
<dbReference type="AlphaFoldDB" id="A0A917S5J8"/>
<keyword evidence="3" id="KW-1185">Reference proteome</keyword>
<reference evidence="2" key="2">
    <citation type="submission" date="2020-09" db="EMBL/GenBank/DDBJ databases">
        <authorList>
            <person name="Sun Q."/>
            <person name="Zhou Y."/>
        </authorList>
    </citation>
    <scope>NUCLEOTIDE SEQUENCE</scope>
    <source>
        <strain evidence="2">CGMCC 4.7306</strain>
    </source>
</reference>
<evidence type="ECO:0000313" key="3">
    <source>
        <dbReference type="Proteomes" id="UP000613840"/>
    </source>
</evidence>
<accession>A0A917S5J8</accession>
<reference evidence="2" key="1">
    <citation type="journal article" date="2014" name="Int. J. Syst. Evol. Microbiol.">
        <title>Complete genome sequence of Corynebacterium casei LMG S-19264T (=DSM 44701T), isolated from a smear-ripened cheese.</title>
        <authorList>
            <consortium name="US DOE Joint Genome Institute (JGI-PGF)"/>
            <person name="Walter F."/>
            <person name="Albersmeier A."/>
            <person name="Kalinowski J."/>
            <person name="Ruckert C."/>
        </authorList>
    </citation>
    <scope>NUCLEOTIDE SEQUENCE</scope>
    <source>
        <strain evidence="2">CGMCC 4.7306</strain>
    </source>
</reference>
<feature type="region of interest" description="Disordered" evidence="1">
    <location>
        <begin position="1"/>
        <end position="22"/>
    </location>
</feature>
<name>A0A917S5J8_9ACTN</name>
<dbReference type="EMBL" id="BMMZ01000003">
    <property type="protein sequence ID" value="GGL58655.1"/>
    <property type="molecule type" value="Genomic_DNA"/>
</dbReference>
<dbReference type="Proteomes" id="UP000613840">
    <property type="component" value="Unassembled WGS sequence"/>
</dbReference>
<gene>
    <name evidence="2" type="ORF">GCM10011575_16330</name>
</gene>
<proteinExistence type="predicted"/>
<sequence length="56" mass="6210">MHREHFGDLTTTPEDHGTCSLDHPHETAAAMVDIFMVNTLMINTLMITWSVGGRIG</sequence>
<organism evidence="2 3">
    <name type="scientific">Microlunatus endophyticus</name>
    <dbReference type="NCBI Taxonomy" id="1716077"/>
    <lineage>
        <taxon>Bacteria</taxon>
        <taxon>Bacillati</taxon>
        <taxon>Actinomycetota</taxon>
        <taxon>Actinomycetes</taxon>
        <taxon>Propionibacteriales</taxon>
        <taxon>Propionibacteriaceae</taxon>
        <taxon>Microlunatus</taxon>
    </lineage>
</organism>